<dbReference type="PIRSF" id="PIRSF006232">
    <property type="entry name" value="Pirin"/>
    <property type="match status" value="1"/>
</dbReference>
<dbReference type="PANTHER" id="PTHR13903:SF8">
    <property type="entry name" value="PIRIN"/>
    <property type="match status" value="1"/>
</dbReference>
<dbReference type="CDD" id="cd02909">
    <property type="entry name" value="cupin_pirin_N"/>
    <property type="match status" value="1"/>
</dbReference>
<evidence type="ECO:0000256" key="1">
    <source>
        <dbReference type="ARBA" id="ARBA00008416"/>
    </source>
</evidence>
<dbReference type="InterPro" id="IPR011051">
    <property type="entry name" value="RmlC_Cupin_sf"/>
</dbReference>
<evidence type="ECO:0000256" key="3">
    <source>
        <dbReference type="SAM" id="MobiDB-lite"/>
    </source>
</evidence>
<reference evidence="6" key="1">
    <citation type="submission" date="2022-05" db="EMBL/GenBank/DDBJ databases">
        <title>Jatrophihabitans sp. SB3-54 whole genome sequence.</title>
        <authorList>
            <person name="Suh M.K."/>
            <person name="Eom M.K."/>
            <person name="Kim J.S."/>
            <person name="Kim H.S."/>
            <person name="Do H.E."/>
            <person name="Shin Y.K."/>
            <person name="Lee J.-S."/>
        </authorList>
    </citation>
    <scope>NUCLEOTIDE SEQUENCE</scope>
    <source>
        <strain evidence="6">SB3-54</strain>
    </source>
</reference>
<dbReference type="InterPro" id="IPR003829">
    <property type="entry name" value="Pirin_N_dom"/>
</dbReference>
<evidence type="ECO:0000259" key="5">
    <source>
        <dbReference type="Pfam" id="PF05726"/>
    </source>
</evidence>
<keyword evidence="7" id="KW-1185">Reference proteome</keyword>
<dbReference type="Gene3D" id="2.60.120.10">
    <property type="entry name" value="Jelly Rolls"/>
    <property type="match status" value="2"/>
</dbReference>
<feature type="region of interest" description="Disordered" evidence="3">
    <location>
        <begin position="299"/>
        <end position="320"/>
    </location>
</feature>
<dbReference type="SUPFAM" id="SSF51182">
    <property type="entry name" value="RmlC-like cupins"/>
    <property type="match status" value="1"/>
</dbReference>
<accession>A0ABY7JYH1</accession>
<protein>
    <submittedName>
        <fullName evidence="6">Pirin family protein</fullName>
    </submittedName>
</protein>
<dbReference type="InterPro" id="IPR012093">
    <property type="entry name" value="Pirin"/>
</dbReference>
<evidence type="ECO:0000259" key="4">
    <source>
        <dbReference type="Pfam" id="PF02678"/>
    </source>
</evidence>
<gene>
    <name evidence="6" type="ORF">M6B22_15545</name>
</gene>
<dbReference type="RefSeq" id="WP_269442466.1">
    <property type="nucleotide sequence ID" value="NZ_CP097463.1"/>
</dbReference>
<dbReference type="Pfam" id="PF02678">
    <property type="entry name" value="Pirin"/>
    <property type="match status" value="1"/>
</dbReference>
<sequence length="320" mass="34280">MSNLDRTPGLTPLGGLTDVAIRPVHELFAGREVLLGESTKVRRLLPNLGRRLVGPWCFVDHYGPDDISTSPGMQVPPHPHCGLQTVSWLLAGEVHHQDSLGSDQLISPGQLGLMTAGVGIAHAERSPVPHPALLHGVQLWVALPDGSRTVAPAWDHHAMLPVLTEPGARTTVIMGELAGAVSPGRTYAPMVGADVALDADGEVLLPLEPGFEYALLAMSGSVAVENATLTVGSMLYLGCGRRDLRLHAPAGARALLLGGVPFEERILMWWNFLARDHDEIEAARADWMNQERFGVVRDAGAPLPAPPLPAGRLRPRGRER</sequence>
<dbReference type="PANTHER" id="PTHR13903">
    <property type="entry name" value="PIRIN-RELATED"/>
    <property type="match status" value="1"/>
</dbReference>
<dbReference type="InterPro" id="IPR014710">
    <property type="entry name" value="RmlC-like_jellyroll"/>
</dbReference>
<dbReference type="Proteomes" id="UP001164693">
    <property type="component" value="Chromosome"/>
</dbReference>
<dbReference type="EMBL" id="CP097463">
    <property type="protein sequence ID" value="WAX55941.1"/>
    <property type="molecule type" value="Genomic_DNA"/>
</dbReference>
<organism evidence="6 7">
    <name type="scientific">Jatrophihabitans cynanchi</name>
    <dbReference type="NCBI Taxonomy" id="2944128"/>
    <lineage>
        <taxon>Bacteria</taxon>
        <taxon>Bacillati</taxon>
        <taxon>Actinomycetota</taxon>
        <taxon>Actinomycetes</taxon>
        <taxon>Jatrophihabitantales</taxon>
        <taxon>Jatrophihabitantaceae</taxon>
        <taxon>Jatrophihabitans</taxon>
    </lineage>
</organism>
<dbReference type="InterPro" id="IPR008778">
    <property type="entry name" value="Pirin_C_dom"/>
</dbReference>
<dbReference type="Pfam" id="PF05726">
    <property type="entry name" value="Pirin_C"/>
    <property type="match status" value="1"/>
</dbReference>
<comment type="similarity">
    <text evidence="1 2">Belongs to the pirin family.</text>
</comment>
<feature type="domain" description="Pirin C-terminal" evidence="5">
    <location>
        <begin position="193"/>
        <end position="290"/>
    </location>
</feature>
<dbReference type="CDD" id="cd02247">
    <property type="entry name" value="cupin_pirin_C"/>
    <property type="match status" value="1"/>
</dbReference>
<evidence type="ECO:0000256" key="2">
    <source>
        <dbReference type="RuleBase" id="RU003457"/>
    </source>
</evidence>
<feature type="domain" description="Pirin N-terminal" evidence="4">
    <location>
        <begin position="41"/>
        <end position="141"/>
    </location>
</feature>
<proteinExistence type="inferred from homology"/>
<evidence type="ECO:0000313" key="7">
    <source>
        <dbReference type="Proteomes" id="UP001164693"/>
    </source>
</evidence>
<evidence type="ECO:0000313" key="6">
    <source>
        <dbReference type="EMBL" id="WAX55941.1"/>
    </source>
</evidence>
<name>A0ABY7JYH1_9ACTN</name>